<evidence type="ECO:0000313" key="2">
    <source>
        <dbReference type="EMBL" id="MCV2870048.1"/>
    </source>
</evidence>
<protein>
    <submittedName>
        <fullName evidence="2">Hint domain-containing protein</fullName>
    </submittedName>
</protein>
<dbReference type="Gene3D" id="2.170.16.10">
    <property type="entry name" value="Hedgehog/Intein (Hint) domain"/>
    <property type="match status" value="1"/>
</dbReference>
<accession>A0ABT2ZG91</accession>
<organism evidence="2 3">
    <name type="scientific">Albidovulum marisflavi</name>
    <dbReference type="NCBI Taxonomy" id="2984159"/>
    <lineage>
        <taxon>Bacteria</taxon>
        <taxon>Pseudomonadati</taxon>
        <taxon>Pseudomonadota</taxon>
        <taxon>Alphaproteobacteria</taxon>
        <taxon>Rhodobacterales</taxon>
        <taxon>Paracoccaceae</taxon>
        <taxon>Albidovulum</taxon>
    </lineage>
</organism>
<keyword evidence="3" id="KW-1185">Reference proteome</keyword>
<evidence type="ECO:0000259" key="1">
    <source>
        <dbReference type="Pfam" id="PF13403"/>
    </source>
</evidence>
<proteinExistence type="predicted"/>
<dbReference type="InterPro" id="IPR028992">
    <property type="entry name" value="Hedgehog/Intein_dom"/>
</dbReference>
<gene>
    <name evidence="2" type="ORF">OEW28_15560</name>
</gene>
<sequence length="256" mass="27486">MSKVWRVWCGESHFLSVFAKNLPYWPVSQNQVGKSWFWPVFDSQIDGKCLVPDSASGAHRAAAPDLPSFTAGTMILTDRGERAVETLRAGDRVLTRDNGFRQLIWTGACARDWGASKRVLSLLPIQILAGALGEGHPAKDIVVAPDQRLLIAGAFGRGLGQVKEVLARAADLVGLHGVRRMRAGVPHYVQIALGRHDLICANGCWSESLPLTHAVLRSLPMSAHRSLGAMLSEEGGASAAARPDIDLGLLRACAVA</sequence>
<comment type="caution">
    <text evidence="2">The sequence shown here is derived from an EMBL/GenBank/DDBJ whole genome shotgun (WGS) entry which is preliminary data.</text>
</comment>
<evidence type="ECO:0000313" key="3">
    <source>
        <dbReference type="Proteomes" id="UP001652542"/>
    </source>
</evidence>
<dbReference type="Pfam" id="PF13403">
    <property type="entry name" value="Hint_2"/>
    <property type="match status" value="1"/>
</dbReference>
<dbReference type="SUPFAM" id="SSF51294">
    <property type="entry name" value="Hedgehog/intein (Hint) domain"/>
    <property type="match status" value="1"/>
</dbReference>
<reference evidence="2 3" key="1">
    <citation type="submission" date="2022-10" db="EMBL/GenBank/DDBJ databases">
        <title>Defluviimonas sp. nov., isolated from ocean surface water.</title>
        <authorList>
            <person name="He W."/>
            <person name="Wang L."/>
            <person name="Zhang D.-F."/>
        </authorList>
    </citation>
    <scope>NUCLEOTIDE SEQUENCE [LARGE SCALE GENOMIC DNA]</scope>
    <source>
        <strain evidence="2 3">WL0002</strain>
    </source>
</reference>
<dbReference type="EMBL" id="JAOWKY010000004">
    <property type="protein sequence ID" value="MCV2870048.1"/>
    <property type="molecule type" value="Genomic_DNA"/>
</dbReference>
<name>A0ABT2ZG91_9RHOB</name>
<feature type="domain" description="Hedgehog/Intein (Hint)" evidence="1">
    <location>
        <begin position="67"/>
        <end position="209"/>
    </location>
</feature>
<dbReference type="Proteomes" id="UP001652542">
    <property type="component" value="Unassembled WGS sequence"/>
</dbReference>
<dbReference type="InterPro" id="IPR036844">
    <property type="entry name" value="Hint_dom_sf"/>
</dbReference>
<dbReference type="RefSeq" id="WP_263735716.1">
    <property type="nucleotide sequence ID" value="NZ_JAOWKY010000004.1"/>
</dbReference>